<dbReference type="SUPFAM" id="SSF53623">
    <property type="entry name" value="MurD-like peptide ligases, catalytic domain"/>
    <property type="match status" value="1"/>
</dbReference>
<feature type="transmembrane region" description="Helical" evidence="4">
    <location>
        <begin position="119"/>
        <end position="141"/>
    </location>
</feature>
<dbReference type="EMBL" id="FWWZ01000001">
    <property type="protein sequence ID" value="SMC09876.1"/>
    <property type="molecule type" value="Genomic_DNA"/>
</dbReference>
<evidence type="ECO:0000256" key="4">
    <source>
        <dbReference type="SAM" id="Phobius"/>
    </source>
</evidence>
<dbReference type="STRING" id="1069081.SAMN05660197_1698"/>
<proteinExistence type="predicted"/>
<dbReference type="InterPro" id="IPR013221">
    <property type="entry name" value="Mur_ligase_cen"/>
</dbReference>
<dbReference type="Gene3D" id="3.90.190.20">
    <property type="entry name" value="Mur ligase, C-terminal domain"/>
    <property type="match status" value="1"/>
</dbReference>
<dbReference type="AlphaFoldDB" id="A0A1W1WUF8"/>
<dbReference type="SUPFAM" id="SSF53244">
    <property type="entry name" value="MurD-like peptide ligases, peptide-binding domain"/>
    <property type="match status" value="1"/>
</dbReference>
<dbReference type="Proteomes" id="UP000192602">
    <property type="component" value="Unassembled WGS sequence"/>
</dbReference>
<dbReference type="InterPro" id="IPR051046">
    <property type="entry name" value="MurCDEF_CellWall_CoF430Synth"/>
</dbReference>
<feature type="domain" description="Mur ligase central" evidence="5">
    <location>
        <begin position="158"/>
        <end position="332"/>
    </location>
</feature>
<gene>
    <name evidence="6" type="ORF">SAMN05660197_1698</name>
</gene>
<dbReference type="Gene3D" id="3.40.1190.10">
    <property type="entry name" value="Mur-like, catalytic domain"/>
    <property type="match status" value="1"/>
</dbReference>
<evidence type="ECO:0000313" key="6">
    <source>
        <dbReference type="EMBL" id="SMC09876.1"/>
    </source>
</evidence>
<evidence type="ECO:0000256" key="2">
    <source>
        <dbReference type="ARBA" id="ARBA00022741"/>
    </source>
</evidence>
<evidence type="ECO:0000259" key="5">
    <source>
        <dbReference type="Pfam" id="PF08245"/>
    </source>
</evidence>
<dbReference type="OrthoDB" id="9801978at2"/>
<keyword evidence="4" id="KW-0812">Transmembrane</keyword>
<dbReference type="GO" id="GO:0016881">
    <property type="term" value="F:acid-amino acid ligase activity"/>
    <property type="evidence" value="ECO:0007669"/>
    <property type="project" value="InterPro"/>
</dbReference>
<organism evidence="6 7">
    <name type="scientific">Nitratiruptor tergarcus DSM 16512</name>
    <dbReference type="NCBI Taxonomy" id="1069081"/>
    <lineage>
        <taxon>Bacteria</taxon>
        <taxon>Pseudomonadati</taxon>
        <taxon>Campylobacterota</taxon>
        <taxon>Epsilonproteobacteria</taxon>
        <taxon>Nautiliales</taxon>
        <taxon>Nitratiruptoraceae</taxon>
        <taxon>Nitratiruptor</taxon>
    </lineage>
</organism>
<dbReference type="InterPro" id="IPR036565">
    <property type="entry name" value="Mur-like_cat_sf"/>
</dbReference>
<accession>A0A1W1WUF8</accession>
<dbReference type="InterPro" id="IPR036615">
    <property type="entry name" value="Mur_ligase_C_dom_sf"/>
</dbReference>
<keyword evidence="4" id="KW-1133">Transmembrane helix</keyword>
<keyword evidence="1 6" id="KW-0436">Ligase</keyword>
<evidence type="ECO:0000256" key="1">
    <source>
        <dbReference type="ARBA" id="ARBA00022598"/>
    </source>
</evidence>
<keyword evidence="7" id="KW-1185">Reference proteome</keyword>
<dbReference type="GO" id="GO:0005524">
    <property type="term" value="F:ATP binding"/>
    <property type="evidence" value="ECO:0007669"/>
    <property type="project" value="UniProtKB-KW"/>
</dbReference>
<name>A0A1W1WUF8_9BACT</name>
<evidence type="ECO:0000256" key="3">
    <source>
        <dbReference type="ARBA" id="ARBA00022840"/>
    </source>
</evidence>
<keyword evidence="4" id="KW-0472">Membrane</keyword>
<keyword evidence="3" id="KW-0067">ATP-binding</keyword>
<protein>
    <submittedName>
        <fullName evidence="6">UDP-N-acetylmuramoyl-tripeptide--D-alanyl-D-alanine ligase</fullName>
    </submittedName>
</protein>
<dbReference type="PANTHER" id="PTHR43024">
    <property type="entry name" value="UDP-N-ACETYLMURAMOYL-TRIPEPTIDE--D-ALANYL-D-ALANINE LIGASE"/>
    <property type="match status" value="1"/>
</dbReference>
<sequence length="473" mass="54437">MSWIHLFGHILFVLLLGYYLITNLQWYNYKLSRILLHHHAPYQHILFFLLPLFGYLALREWVLALDLVYGAVFYFWQRKLDKKLVFTSRVKRFFVLLFLFTLVLDMLFMIKGIKLYSTLLPLAVTLLVSNIIEKYLFMIFYKEAKKKLKKIDPIIVAITASYGKTSIKNFLTQILQDNYRVYKTPRSVNTLAGIMKDINESLPEDTQIYIVEAGARERGDIASIAKLIEHQYAIIGKIGEQHIEYFQSLENIILTKLEILLSKRLKKAFIWDGLEIKDDEKFVKYGKNIKNIQADLEGVSWGVELDGKEYHFFAPVLGDFNALNITAAILAAREIGLDMEIIQKRVRHLKPVEHRLQKIEAGGKLIIDDSFNGNLEGMVSSYELVKGYPGRKVIVTPGIVESTPQANEKLARKINEVFDLVIITGKLNREILDKAITKKKILLDDKQMLQNVLAESTKAGDLILFSNDTPAFM</sequence>
<keyword evidence="2" id="KW-0547">Nucleotide-binding</keyword>
<dbReference type="PANTHER" id="PTHR43024:SF1">
    <property type="entry name" value="UDP-N-ACETYLMURAMOYL-TRIPEPTIDE--D-ALANYL-D-ALANINE LIGASE"/>
    <property type="match status" value="1"/>
</dbReference>
<dbReference type="RefSeq" id="WP_084276172.1">
    <property type="nucleotide sequence ID" value="NZ_AP026671.1"/>
</dbReference>
<evidence type="ECO:0000313" key="7">
    <source>
        <dbReference type="Proteomes" id="UP000192602"/>
    </source>
</evidence>
<feature type="transmembrane region" description="Helical" evidence="4">
    <location>
        <begin position="46"/>
        <end position="72"/>
    </location>
</feature>
<feature type="transmembrane region" description="Helical" evidence="4">
    <location>
        <begin position="93"/>
        <end position="113"/>
    </location>
</feature>
<dbReference type="Pfam" id="PF08245">
    <property type="entry name" value="Mur_ligase_M"/>
    <property type="match status" value="1"/>
</dbReference>
<feature type="transmembrane region" description="Helical" evidence="4">
    <location>
        <begin position="7"/>
        <end position="26"/>
    </location>
</feature>
<reference evidence="7" key="1">
    <citation type="submission" date="2017-04" db="EMBL/GenBank/DDBJ databases">
        <authorList>
            <person name="Varghese N."/>
            <person name="Submissions S."/>
        </authorList>
    </citation>
    <scope>NUCLEOTIDE SEQUENCE [LARGE SCALE GENOMIC DNA]</scope>
    <source>
        <strain evidence="7">DSM 16512</strain>
    </source>
</reference>